<organism evidence="2 3">
    <name type="scientific">Kibdelosporangium aridum</name>
    <dbReference type="NCBI Taxonomy" id="2030"/>
    <lineage>
        <taxon>Bacteria</taxon>
        <taxon>Bacillati</taxon>
        <taxon>Actinomycetota</taxon>
        <taxon>Actinomycetes</taxon>
        <taxon>Pseudonocardiales</taxon>
        <taxon>Pseudonocardiaceae</taxon>
        <taxon>Kibdelosporangium</taxon>
    </lineage>
</organism>
<name>A0A1W2A2J8_KIBAR</name>
<dbReference type="Gene3D" id="1.10.1740.10">
    <property type="match status" value="1"/>
</dbReference>
<dbReference type="GO" id="GO:0006352">
    <property type="term" value="P:DNA-templated transcription initiation"/>
    <property type="evidence" value="ECO:0007669"/>
    <property type="project" value="InterPro"/>
</dbReference>
<feature type="region of interest" description="Disordered" evidence="1">
    <location>
        <begin position="338"/>
        <end position="425"/>
    </location>
</feature>
<dbReference type="EMBL" id="FWXV01000001">
    <property type="protein sequence ID" value="SMC54907.1"/>
    <property type="molecule type" value="Genomic_DNA"/>
</dbReference>
<dbReference type="InterPro" id="IPR013325">
    <property type="entry name" value="RNA_pol_sigma_r2"/>
</dbReference>
<evidence type="ECO:0000313" key="3">
    <source>
        <dbReference type="Proteomes" id="UP000192674"/>
    </source>
</evidence>
<feature type="compositionally biased region" description="Low complexity" evidence="1">
    <location>
        <begin position="352"/>
        <end position="377"/>
    </location>
</feature>
<evidence type="ECO:0000313" key="2">
    <source>
        <dbReference type="EMBL" id="SMC54907.1"/>
    </source>
</evidence>
<dbReference type="GO" id="GO:0003700">
    <property type="term" value="F:DNA-binding transcription factor activity"/>
    <property type="evidence" value="ECO:0007669"/>
    <property type="project" value="InterPro"/>
</dbReference>
<feature type="compositionally biased region" description="Basic and acidic residues" evidence="1">
    <location>
        <begin position="342"/>
        <end position="351"/>
    </location>
</feature>
<dbReference type="SUPFAM" id="SSF88946">
    <property type="entry name" value="Sigma2 domain of RNA polymerase sigma factors"/>
    <property type="match status" value="1"/>
</dbReference>
<protein>
    <submittedName>
        <fullName evidence="2">RNA polymerase sigma factor, sigma-70 family</fullName>
    </submittedName>
</protein>
<reference evidence="2 3" key="1">
    <citation type="submission" date="2017-04" db="EMBL/GenBank/DDBJ databases">
        <authorList>
            <person name="Afonso C.L."/>
            <person name="Miller P.J."/>
            <person name="Scott M.A."/>
            <person name="Spackman E."/>
            <person name="Goraichik I."/>
            <person name="Dimitrov K.M."/>
            <person name="Suarez D.L."/>
            <person name="Swayne D.E."/>
        </authorList>
    </citation>
    <scope>NUCLEOTIDE SEQUENCE [LARGE SCALE GENOMIC DNA]</scope>
    <source>
        <strain evidence="2 3">DSM 43828</strain>
    </source>
</reference>
<proteinExistence type="predicted"/>
<feature type="compositionally biased region" description="Low complexity" evidence="1">
    <location>
        <begin position="386"/>
        <end position="418"/>
    </location>
</feature>
<dbReference type="AlphaFoldDB" id="A0A1W2A2J8"/>
<evidence type="ECO:0000256" key="1">
    <source>
        <dbReference type="SAM" id="MobiDB-lite"/>
    </source>
</evidence>
<accession>A0A1W2A2J8</accession>
<keyword evidence="3" id="KW-1185">Reference proteome</keyword>
<gene>
    <name evidence="2" type="ORF">SAMN05661093_00526</name>
</gene>
<dbReference type="Proteomes" id="UP000192674">
    <property type="component" value="Unassembled WGS sequence"/>
</dbReference>
<sequence length="544" mass="59330">MQIKDLGIRAGSRDPYVRKTAGDELVGLLRQDDGYAEEAVAALCDAERPRLFHFFSVRVRDEQEAFDLTEKVIEKVVAAFSRKPLRLEYGVRSFYKYVYTVATHDVGRYLNKRKRSISVEPELFDMTDQWSRQPSPEELARSKEMYKWLRQAAVDIPDELNLLMLAHGLGLPRDELIEVSGIPAAKFDRRLHAAKTKVIDRFVCLFLARTRGQAGSPETCAGLVDQLAKIRPAWAATQAFTTPVYKMVKRHLGSCEPCQAQYEDKKRRGLRPEFLGMPLIAMPDHMRDEAATVVTSVRSSAIPMPRRPRIPKKAQAMISAGVTAAAVAAVFLFIPDSPADTQARDTSDKSVETTTSSTSTESPTSSSSTVAPPTSITNSSTRKPAPSTRPSTPTLNPSTPVSTPPTTATSTTTGTTSSAPPPPLQITLATSAAACHPAQTCDPVPACDTCSANYVGKCTEGVTLQFKTIIKVNRGPTELKFRWLVNGTPMNAEAVSFPQSGPQQTWVGQVTVLYASSGPWTAQLEVLSPQAKKSNTPQAVITCT</sequence>